<evidence type="ECO:0000256" key="2">
    <source>
        <dbReference type="ARBA" id="ARBA00038334"/>
    </source>
</evidence>
<dbReference type="InterPro" id="IPR029058">
    <property type="entry name" value="AB_hydrolase_fold"/>
</dbReference>
<dbReference type="Proteomes" id="UP000325395">
    <property type="component" value="Unassembled WGS sequence"/>
</dbReference>
<evidence type="ECO:0000313" key="4">
    <source>
        <dbReference type="EMBL" id="KAE8423990.1"/>
    </source>
</evidence>
<evidence type="ECO:0000313" key="5">
    <source>
        <dbReference type="Proteomes" id="UP000325395"/>
    </source>
</evidence>
<sequence>MASISENLDKIAVTGDSRIRSEVAFLNGKSYGYLIAEPESGFDRTILLIHGFPDLSMGWRYQIPRFLELGFRVVCPDCLGYGRSDAPTDLLEPYTNKSQANDFHELCKSLGCTNVVVGAHDWGCCIAYRFALEYPSFVTHLFTLAIPYIPVSEKFISQDELVKFMPNLGYQLQWGSKEGIIESYTKDQIGIRNFLNAVYAGRTPDGELGVSMESGADLSILPTLLRSPLVSEDELDFYVREYSRNGLHGPCNYYRTRKANFEADRSLLRVADGVYIKCPVLFIRALGDTSATDELVAQMPSSIPNLKAMNVDASHWLLWEKPTEVNGLITEWMKDQGLVN</sequence>
<organism evidence="4 5">
    <name type="scientific">Aspergillus pseudocaelatus</name>
    <dbReference type="NCBI Taxonomy" id="1825620"/>
    <lineage>
        <taxon>Eukaryota</taxon>
        <taxon>Fungi</taxon>
        <taxon>Dikarya</taxon>
        <taxon>Ascomycota</taxon>
        <taxon>Pezizomycotina</taxon>
        <taxon>Eurotiomycetes</taxon>
        <taxon>Eurotiomycetidae</taxon>
        <taxon>Eurotiales</taxon>
        <taxon>Aspergillaceae</taxon>
        <taxon>Aspergillus</taxon>
        <taxon>Aspergillus subgen. Circumdati</taxon>
    </lineage>
</organism>
<accession>A0ABQ6X3W5</accession>
<dbReference type="Pfam" id="PF00561">
    <property type="entry name" value="Abhydrolase_1"/>
    <property type="match status" value="1"/>
</dbReference>
<reference evidence="4 5" key="1">
    <citation type="submission" date="2019-04" db="EMBL/GenBank/DDBJ databases">
        <authorList>
            <consortium name="DOE Joint Genome Institute"/>
            <person name="Mondo S."/>
            <person name="Kjaerbolling I."/>
            <person name="Vesth T."/>
            <person name="Frisvad J.C."/>
            <person name="Nybo J.L."/>
            <person name="Theobald S."/>
            <person name="Kildgaard S."/>
            <person name="Isbrandt T."/>
            <person name="Kuo A."/>
            <person name="Sato A."/>
            <person name="Lyhne E.K."/>
            <person name="Kogle M.E."/>
            <person name="Wiebenga A."/>
            <person name="Kun R.S."/>
            <person name="Lubbers R.J."/>
            <person name="Makela M.R."/>
            <person name="Barry K."/>
            <person name="Chovatia M."/>
            <person name="Clum A."/>
            <person name="Daum C."/>
            <person name="Haridas S."/>
            <person name="He G."/>
            <person name="LaButti K."/>
            <person name="Lipzen A."/>
            <person name="Riley R."/>
            <person name="Salamov A."/>
            <person name="Simmons B.A."/>
            <person name="Magnuson J.K."/>
            <person name="Henrissat B."/>
            <person name="Mortensen U.H."/>
            <person name="Larsen T.O."/>
            <person name="Devries R.P."/>
            <person name="Grigoriev I.V."/>
            <person name="Machida M."/>
            <person name="Baker S.E."/>
            <person name="Andersen M.R."/>
            <person name="Cantor M.N."/>
            <person name="Hua S.X."/>
        </authorList>
    </citation>
    <scope>NUCLEOTIDE SEQUENCE [LARGE SCALE GENOMIC DNA]</scope>
    <source>
        <strain evidence="4 5">CBS 117616</strain>
    </source>
</reference>
<proteinExistence type="inferred from homology"/>
<gene>
    <name evidence="4" type="ORF">BDV36DRAFT_290087</name>
</gene>
<dbReference type="EMBL" id="ML735687">
    <property type="protein sequence ID" value="KAE8423990.1"/>
    <property type="molecule type" value="Genomic_DNA"/>
</dbReference>
<dbReference type="InterPro" id="IPR000073">
    <property type="entry name" value="AB_hydrolase_1"/>
</dbReference>
<dbReference type="GO" id="GO:0016787">
    <property type="term" value="F:hydrolase activity"/>
    <property type="evidence" value="ECO:0007669"/>
    <property type="project" value="UniProtKB-KW"/>
</dbReference>
<feature type="domain" description="AB hydrolase-1" evidence="3">
    <location>
        <begin position="45"/>
        <end position="153"/>
    </location>
</feature>
<dbReference type="PANTHER" id="PTHR43329">
    <property type="entry name" value="EPOXIDE HYDROLASE"/>
    <property type="match status" value="1"/>
</dbReference>
<keyword evidence="1 4" id="KW-0378">Hydrolase</keyword>
<evidence type="ECO:0000259" key="3">
    <source>
        <dbReference type="Pfam" id="PF00561"/>
    </source>
</evidence>
<name>A0ABQ6X3W5_9EURO</name>
<dbReference type="PRINTS" id="PR00412">
    <property type="entry name" value="EPOXHYDRLASE"/>
</dbReference>
<keyword evidence="5" id="KW-1185">Reference proteome</keyword>
<protein>
    <submittedName>
        <fullName evidence="4">Alpha/beta hydrolase</fullName>
    </submittedName>
</protein>
<comment type="similarity">
    <text evidence="2">Belongs to the AB hydrolase superfamily. Epoxide hydrolase family.</text>
</comment>
<dbReference type="Gene3D" id="3.40.50.1820">
    <property type="entry name" value="alpha/beta hydrolase"/>
    <property type="match status" value="1"/>
</dbReference>
<evidence type="ECO:0000256" key="1">
    <source>
        <dbReference type="ARBA" id="ARBA00022801"/>
    </source>
</evidence>
<dbReference type="InterPro" id="IPR000639">
    <property type="entry name" value="Epox_hydrolase-like"/>
</dbReference>
<dbReference type="SUPFAM" id="SSF53474">
    <property type="entry name" value="alpha/beta-Hydrolases"/>
    <property type="match status" value="1"/>
</dbReference>